<proteinExistence type="predicted"/>
<dbReference type="GO" id="GO:0016813">
    <property type="term" value="F:hydrolase activity, acting on carbon-nitrogen (but not peptide) bonds, in linear amidines"/>
    <property type="evidence" value="ECO:0007669"/>
    <property type="project" value="UniProtKB-ARBA"/>
</dbReference>
<dbReference type="Proteomes" id="UP000308444">
    <property type="component" value="Unassembled WGS sequence"/>
</dbReference>
<feature type="non-terminal residue" evidence="1">
    <location>
        <position position="1"/>
    </location>
</feature>
<dbReference type="InterPro" id="IPR006035">
    <property type="entry name" value="Ureohydrolase"/>
</dbReference>
<reference evidence="1 2" key="1">
    <citation type="journal article" date="2019" name="Environ. Microbiol.">
        <title>An active ?-lactamase is a part of an orchestrated cell wall stress resistance network of Bacillus subtilis and related rhizosphere species.</title>
        <authorList>
            <person name="Bucher T."/>
            <person name="Keren-Paz A."/>
            <person name="Hausser J."/>
            <person name="Olender T."/>
            <person name="Cytryn E."/>
            <person name="Kolodkin-Gal I."/>
        </authorList>
    </citation>
    <scope>NUCLEOTIDE SEQUENCE [LARGE SCALE GENOMIC DNA]</scope>
    <source>
        <strain evidence="1 2">I32</strain>
    </source>
</reference>
<evidence type="ECO:0000313" key="2">
    <source>
        <dbReference type="Proteomes" id="UP000308444"/>
    </source>
</evidence>
<dbReference type="InterPro" id="IPR023696">
    <property type="entry name" value="Ureohydrolase_dom_sf"/>
</dbReference>
<dbReference type="AlphaFoldDB" id="A0A9X9F630"/>
<accession>A0A9X9F630</accession>
<dbReference type="SUPFAM" id="SSF52768">
    <property type="entry name" value="Arginase/deacetylase"/>
    <property type="match status" value="1"/>
</dbReference>
<protein>
    <submittedName>
        <fullName evidence="1">Formimidoylglutamase</fullName>
    </submittedName>
</protein>
<evidence type="ECO:0000313" key="1">
    <source>
        <dbReference type="EMBL" id="TKJ02633.1"/>
    </source>
</evidence>
<dbReference type="GO" id="GO:0046872">
    <property type="term" value="F:metal ion binding"/>
    <property type="evidence" value="ECO:0007669"/>
    <property type="project" value="InterPro"/>
</dbReference>
<sequence>TLLDAIEFLGKEPLVQGMDIVEIDPTLDFRDMTSRVAAQVIMSFLLARETVSKQVSI</sequence>
<dbReference type="Gene3D" id="3.40.800.10">
    <property type="entry name" value="Ureohydrolase domain"/>
    <property type="match status" value="1"/>
</dbReference>
<name>A0A9X9F630_BACCE</name>
<dbReference type="EMBL" id="SZOH01001022">
    <property type="protein sequence ID" value="TKJ02633.1"/>
    <property type="molecule type" value="Genomic_DNA"/>
</dbReference>
<organism evidence="1 2">
    <name type="scientific">Bacillus cereus</name>
    <dbReference type="NCBI Taxonomy" id="1396"/>
    <lineage>
        <taxon>Bacteria</taxon>
        <taxon>Bacillati</taxon>
        <taxon>Bacillota</taxon>
        <taxon>Bacilli</taxon>
        <taxon>Bacillales</taxon>
        <taxon>Bacillaceae</taxon>
        <taxon>Bacillus</taxon>
        <taxon>Bacillus cereus group</taxon>
    </lineage>
</organism>
<comment type="caution">
    <text evidence="1">The sequence shown here is derived from an EMBL/GenBank/DDBJ whole genome shotgun (WGS) entry which is preliminary data.</text>
</comment>
<gene>
    <name evidence="1" type="ORF">FC695_16115</name>
</gene>
<dbReference type="Pfam" id="PF00491">
    <property type="entry name" value="Arginase"/>
    <property type="match status" value="1"/>
</dbReference>